<sequence length="34" mass="3768">SLLLQDGGIHLQLQEVKRGKASQFFGLMGKRVRG</sequence>
<dbReference type="InterPro" id="IPR013055">
    <property type="entry name" value="Tachy_Neuro_lke_CS"/>
</dbReference>
<dbReference type="EMBL" id="GL193062">
    <property type="protein sequence ID" value="EFB15621.1"/>
    <property type="molecule type" value="Genomic_DNA"/>
</dbReference>
<reference evidence="3" key="1">
    <citation type="journal article" date="2010" name="Nature">
        <title>The sequence and de novo assembly of the giant panda genome.</title>
        <authorList>
            <person name="Li R."/>
            <person name="Fan W."/>
            <person name="Tian G."/>
            <person name="Zhu H."/>
            <person name="He L."/>
            <person name="Cai J."/>
            <person name="Huang Q."/>
            <person name="Cai Q."/>
            <person name="Li B."/>
            <person name="Bai Y."/>
            <person name="Zhang Z."/>
            <person name="Zhang Y."/>
            <person name="Wang W."/>
            <person name="Li J."/>
            <person name="Wei F."/>
            <person name="Li H."/>
            <person name="Jian M."/>
            <person name="Li J."/>
            <person name="Zhang Z."/>
            <person name="Nielsen R."/>
            <person name="Li D."/>
            <person name="Gu W."/>
            <person name="Yang Z."/>
            <person name="Xuan Z."/>
            <person name="Ryder O.A."/>
            <person name="Leung F.C."/>
            <person name="Zhou Y."/>
            <person name="Cao J."/>
            <person name="Sun X."/>
            <person name="Fu Y."/>
            <person name="Fang X."/>
            <person name="Guo X."/>
            <person name="Wang B."/>
            <person name="Hou R."/>
            <person name="Shen F."/>
            <person name="Mu B."/>
            <person name="Ni P."/>
            <person name="Lin R."/>
            <person name="Qian W."/>
            <person name="Wang G."/>
            <person name="Yu C."/>
            <person name="Nie W."/>
            <person name="Wang J."/>
            <person name="Wu Z."/>
            <person name="Liang H."/>
            <person name="Min J."/>
            <person name="Wu Q."/>
            <person name="Cheng S."/>
            <person name="Ruan J."/>
            <person name="Wang M."/>
            <person name="Shi Z."/>
            <person name="Wen M."/>
            <person name="Liu B."/>
            <person name="Ren X."/>
            <person name="Zheng H."/>
            <person name="Dong D."/>
            <person name="Cook K."/>
            <person name="Shan G."/>
            <person name="Zhang H."/>
            <person name="Kosiol C."/>
            <person name="Xie X."/>
            <person name="Lu Z."/>
            <person name="Zheng H."/>
            <person name="Li Y."/>
            <person name="Steiner C.C."/>
            <person name="Lam T.T."/>
            <person name="Lin S."/>
            <person name="Zhang Q."/>
            <person name="Li G."/>
            <person name="Tian J."/>
            <person name="Gong T."/>
            <person name="Liu H."/>
            <person name="Zhang D."/>
            <person name="Fang L."/>
            <person name="Ye C."/>
            <person name="Zhang J."/>
            <person name="Hu W."/>
            <person name="Xu A."/>
            <person name="Ren Y."/>
            <person name="Zhang G."/>
            <person name="Bruford M.W."/>
            <person name="Li Q."/>
            <person name="Ma L."/>
            <person name="Guo Y."/>
            <person name="An N."/>
            <person name="Hu Y."/>
            <person name="Zheng Y."/>
            <person name="Shi Y."/>
            <person name="Li Z."/>
            <person name="Liu Q."/>
            <person name="Chen Y."/>
            <person name="Zhao J."/>
            <person name="Qu N."/>
            <person name="Zhao S."/>
            <person name="Tian F."/>
            <person name="Wang X."/>
            <person name="Wang H."/>
            <person name="Xu L."/>
            <person name="Liu X."/>
            <person name="Vinar T."/>
            <person name="Wang Y."/>
            <person name="Lam T.W."/>
            <person name="Yiu S.M."/>
            <person name="Liu S."/>
            <person name="Zhang H."/>
            <person name="Li D."/>
            <person name="Huang Y."/>
            <person name="Wang X."/>
            <person name="Yang G."/>
            <person name="Jiang Z."/>
            <person name="Wang J."/>
            <person name="Qin N."/>
            <person name="Li L."/>
            <person name="Li J."/>
            <person name="Bolund L."/>
            <person name="Kristiansen K."/>
            <person name="Wong G.K."/>
            <person name="Olson M."/>
            <person name="Zhang X."/>
            <person name="Li S."/>
            <person name="Yang H."/>
            <person name="Wang J."/>
            <person name="Wang J."/>
        </authorList>
    </citation>
    <scope>NUCLEOTIDE SEQUENCE [LARGE SCALE GENOMIC DNA]</scope>
</reference>
<dbReference type="PROSITE" id="PS00267">
    <property type="entry name" value="TACHYKININ"/>
    <property type="match status" value="1"/>
</dbReference>
<gene>
    <name evidence="3" type="ORF">PANDA_012988</name>
</gene>
<evidence type="ECO:0000256" key="1">
    <source>
        <dbReference type="ARBA" id="ARBA00007518"/>
    </source>
</evidence>
<keyword evidence="2" id="KW-0027">Amidation</keyword>
<proteinExistence type="inferred from homology"/>
<organism evidence="3">
    <name type="scientific">Ailuropoda melanoleuca</name>
    <name type="common">Giant panda</name>
    <dbReference type="NCBI Taxonomy" id="9646"/>
    <lineage>
        <taxon>Eukaryota</taxon>
        <taxon>Metazoa</taxon>
        <taxon>Chordata</taxon>
        <taxon>Craniata</taxon>
        <taxon>Vertebrata</taxon>
        <taxon>Euteleostomi</taxon>
        <taxon>Mammalia</taxon>
        <taxon>Eutheria</taxon>
        <taxon>Laurasiatheria</taxon>
        <taxon>Carnivora</taxon>
        <taxon>Caniformia</taxon>
        <taxon>Ursidae</taxon>
        <taxon>Ailuropoda</taxon>
    </lineage>
</organism>
<evidence type="ECO:0008006" key="4">
    <source>
        <dbReference type="Google" id="ProtNLM"/>
    </source>
</evidence>
<dbReference type="AlphaFoldDB" id="D2HMY3"/>
<dbReference type="InParanoid" id="D2HMY3"/>
<protein>
    <recommendedName>
        <fullName evidence="4">Tachykinin precursor 4</fullName>
    </recommendedName>
</protein>
<evidence type="ECO:0000256" key="2">
    <source>
        <dbReference type="ARBA" id="ARBA00022815"/>
    </source>
</evidence>
<evidence type="ECO:0000313" key="3">
    <source>
        <dbReference type="EMBL" id="EFB15621.1"/>
    </source>
</evidence>
<comment type="similarity">
    <text evidence="1">Belongs to the tachykinin family.</text>
</comment>
<feature type="non-terminal residue" evidence="3">
    <location>
        <position position="34"/>
    </location>
</feature>
<name>D2HMY3_AILME</name>
<accession>D2HMY3</accession>
<feature type="non-terminal residue" evidence="3">
    <location>
        <position position="1"/>
    </location>
</feature>